<organism evidence="2 3">
    <name type="scientific">Plasmodium relictum</name>
    <dbReference type="NCBI Taxonomy" id="85471"/>
    <lineage>
        <taxon>Eukaryota</taxon>
        <taxon>Sar</taxon>
        <taxon>Alveolata</taxon>
        <taxon>Apicomplexa</taxon>
        <taxon>Aconoidasida</taxon>
        <taxon>Haemosporida</taxon>
        <taxon>Plasmodiidae</taxon>
        <taxon>Plasmodium</taxon>
        <taxon>Plasmodium (Haemamoeba)</taxon>
    </lineage>
</organism>
<dbReference type="OrthoDB" id="9977870at2759"/>
<dbReference type="AlphaFoldDB" id="A0A1J1H799"/>
<dbReference type="GeneID" id="39736791"/>
<name>A0A1J1H799_PLARL</name>
<dbReference type="OMA" id="THRIYYC"/>
<keyword evidence="3" id="KW-1185">Reference proteome</keyword>
<dbReference type="Proteomes" id="UP000220158">
    <property type="component" value="Chromosome 11"/>
</dbReference>
<proteinExistence type="predicted"/>
<protein>
    <submittedName>
        <fullName evidence="2">Uncharacterized protein</fullName>
    </submittedName>
</protein>
<dbReference type="VEuPathDB" id="PlasmoDB:PRELSG_1101500"/>
<dbReference type="EMBL" id="LN835306">
    <property type="protein sequence ID" value="CRH00668.1"/>
    <property type="molecule type" value="Genomic_DNA"/>
</dbReference>
<reference evidence="2 3" key="1">
    <citation type="submission" date="2015-04" db="EMBL/GenBank/DDBJ databases">
        <authorList>
            <consortium name="Pathogen Informatics"/>
        </authorList>
    </citation>
    <scope>NUCLEOTIDE SEQUENCE [LARGE SCALE GENOMIC DNA]</scope>
    <source>
        <strain evidence="2 3">SGS1</strain>
    </source>
</reference>
<feature type="region of interest" description="Disordered" evidence="1">
    <location>
        <begin position="325"/>
        <end position="425"/>
    </location>
</feature>
<evidence type="ECO:0000313" key="2">
    <source>
        <dbReference type="EMBL" id="CRH00668.1"/>
    </source>
</evidence>
<gene>
    <name evidence="2" type="ORF">PRELSG_1101500</name>
</gene>
<dbReference type="KEGG" id="prel:PRELSG_1101500"/>
<sequence length="1068" mass="129486">MTNVINGIQKEESSVYLNEIRQNAKKYNWLEKIEKKNCYVFSKDNVKINIIGLKGLATIEIQLLNGVYYKMCRSNLKKEEISDLFSNTNYNSNNDMLNKTILCNYNLSVKEKIELFNKNGRSFLKSVKYKDILSSNGNNLYKNFSETKTKIRNNIITHKNDTELKNDYTYLYDENKNKVEIPIKIELEEKVTSNTKEMNNSGNDSNQDTHTIDKIICTRNEIEISRFLKEASFYEIKEEKNIIKHNKKKIDYESKKAKNEKILFSLEEEKEGRLKHHTYDQKESKKNKNKSFECIKKKTYLKEKEDNYDKYLMTERIRNEIEKNGKNNDIDINNKTTSNKEKKKDYGNENKKKEKREKKEKENENENGNKSENESEKENEYENKNKNEEEKEKEQEYEGKKKEIDKRDNEEQKKEQQKQFEKNQLKYPGKIQEDYEQLVYSYQNDCLKHKLKDNKEINKLKRIKIYYKNSKNAFEIYNKNKRKNHYNVFHSNYYDNRNNINNLDILNNNKFNTFNNINNYVPNYRNIRNKKYIDNSNNFIYKNSYQSNSFNIYTFNGNILKNEMIHHIDVNRNDIPIKEKLNECTNIIYYNIYHRKQNNNYVMNSCNDYHKNYDESFNFDYNNSYDMNFIDNYNDNNNINTNINAPHNNNTSIGTTTNNNDNNINYTNTNINNGNNIHDISGDILSYTFNNNINYTNRDNFNHNSWNIINDAKKINGNKIINYQNSHTNKINAFNAYFRSNHLNKYKMNYKEKFIRKNSQWHMHEMENQNNAITFNEKKKNILRNIYHNSSETTRENNYYNTFNNRSYNKYNFNINNYLYLKKKKYQMNYNNHYNYYHITEDMINYSYFSNNIINNFNHLQLDNKRNKKGHHKNMKYRNFCELYRKNNKRYYNNSVSCCNKKLLNKNDMEIFSKAKIFNKLKRSYKPKYIKNLYNKNSSDKFQSTKINEIKKKNQINNIEGEIYKKISYLKYFKYDPTNSLPRYFCTLKHLIKENNKKKLDTWLKIMLTKQKCGYCNEKFDNIESLENHLIQIKTHKVFYCCKKPFPSIKYLYIHLKRENHYGYIYYY</sequence>
<feature type="compositionally biased region" description="Basic and acidic residues" evidence="1">
    <location>
        <begin position="338"/>
        <end position="424"/>
    </location>
</feature>
<accession>A0A1J1H799</accession>
<dbReference type="RefSeq" id="XP_028533671.1">
    <property type="nucleotide sequence ID" value="XM_028677264.1"/>
</dbReference>
<evidence type="ECO:0000313" key="3">
    <source>
        <dbReference type="Proteomes" id="UP000220158"/>
    </source>
</evidence>
<evidence type="ECO:0000256" key="1">
    <source>
        <dbReference type="SAM" id="MobiDB-lite"/>
    </source>
</evidence>